<name>A0A6A5TEQ4_9PLEO</name>
<organism evidence="1 2">
    <name type="scientific">Byssothecium circinans</name>
    <dbReference type="NCBI Taxonomy" id="147558"/>
    <lineage>
        <taxon>Eukaryota</taxon>
        <taxon>Fungi</taxon>
        <taxon>Dikarya</taxon>
        <taxon>Ascomycota</taxon>
        <taxon>Pezizomycotina</taxon>
        <taxon>Dothideomycetes</taxon>
        <taxon>Pleosporomycetidae</taxon>
        <taxon>Pleosporales</taxon>
        <taxon>Massarineae</taxon>
        <taxon>Massarinaceae</taxon>
        <taxon>Byssothecium</taxon>
    </lineage>
</organism>
<dbReference type="Proteomes" id="UP000800035">
    <property type="component" value="Unassembled WGS sequence"/>
</dbReference>
<gene>
    <name evidence="1" type="ORF">CC80DRAFT_509527</name>
</gene>
<accession>A0A6A5TEQ4</accession>
<sequence>MEEESRYPWEKRLATEEGKTWARLLFRLALRYCIEGMRTNTTDLDAASASDHALYDVKKLAEERIFKDWLDYGELSGILVWEAWLDNRMMGSGSSSDDEEFASVALKRLKLKPEVRFQRLKLKQI</sequence>
<dbReference type="EMBL" id="ML977024">
    <property type="protein sequence ID" value="KAF1950584.1"/>
    <property type="molecule type" value="Genomic_DNA"/>
</dbReference>
<dbReference type="AlphaFoldDB" id="A0A6A5TEQ4"/>
<reference evidence="1" key="1">
    <citation type="journal article" date="2020" name="Stud. Mycol.">
        <title>101 Dothideomycetes genomes: a test case for predicting lifestyles and emergence of pathogens.</title>
        <authorList>
            <person name="Haridas S."/>
            <person name="Albert R."/>
            <person name="Binder M."/>
            <person name="Bloem J."/>
            <person name="Labutti K."/>
            <person name="Salamov A."/>
            <person name="Andreopoulos B."/>
            <person name="Baker S."/>
            <person name="Barry K."/>
            <person name="Bills G."/>
            <person name="Bluhm B."/>
            <person name="Cannon C."/>
            <person name="Castanera R."/>
            <person name="Culley D."/>
            <person name="Daum C."/>
            <person name="Ezra D."/>
            <person name="Gonzalez J."/>
            <person name="Henrissat B."/>
            <person name="Kuo A."/>
            <person name="Liang C."/>
            <person name="Lipzen A."/>
            <person name="Lutzoni F."/>
            <person name="Magnuson J."/>
            <person name="Mondo S."/>
            <person name="Nolan M."/>
            <person name="Ohm R."/>
            <person name="Pangilinan J."/>
            <person name="Park H.-J."/>
            <person name="Ramirez L."/>
            <person name="Alfaro M."/>
            <person name="Sun H."/>
            <person name="Tritt A."/>
            <person name="Yoshinaga Y."/>
            <person name="Zwiers L.-H."/>
            <person name="Turgeon B."/>
            <person name="Goodwin S."/>
            <person name="Spatafora J."/>
            <person name="Crous P."/>
            <person name="Grigoriev I."/>
        </authorList>
    </citation>
    <scope>NUCLEOTIDE SEQUENCE</scope>
    <source>
        <strain evidence="1">CBS 675.92</strain>
    </source>
</reference>
<protein>
    <submittedName>
        <fullName evidence="1">Uncharacterized protein</fullName>
    </submittedName>
</protein>
<keyword evidence="2" id="KW-1185">Reference proteome</keyword>
<proteinExistence type="predicted"/>
<evidence type="ECO:0000313" key="2">
    <source>
        <dbReference type="Proteomes" id="UP000800035"/>
    </source>
</evidence>
<evidence type="ECO:0000313" key="1">
    <source>
        <dbReference type="EMBL" id="KAF1950584.1"/>
    </source>
</evidence>